<dbReference type="InterPro" id="IPR003871">
    <property type="entry name" value="RFA1B/D_OB_1st"/>
</dbReference>
<evidence type="ECO:0000313" key="5">
    <source>
        <dbReference type="Proteomes" id="UP001237642"/>
    </source>
</evidence>
<dbReference type="EMBL" id="JAUIZM010000013">
    <property type="protein sequence ID" value="KAK1353296.1"/>
    <property type="molecule type" value="Genomic_DNA"/>
</dbReference>
<evidence type="ECO:0000313" key="4">
    <source>
        <dbReference type="EMBL" id="KAK1353296.1"/>
    </source>
</evidence>
<dbReference type="InterPro" id="IPR012340">
    <property type="entry name" value="NA-bd_OB-fold"/>
</dbReference>
<dbReference type="PANTHER" id="PTHR47165:SF4">
    <property type="entry name" value="OS03G0429900 PROTEIN"/>
    <property type="match status" value="1"/>
</dbReference>
<reference evidence="4" key="2">
    <citation type="submission" date="2023-05" db="EMBL/GenBank/DDBJ databases">
        <authorList>
            <person name="Schelkunov M.I."/>
        </authorList>
    </citation>
    <scope>NUCLEOTIDE SEQUENCE</scope>
    <source>
        <strain evidence="4">Hsosn_3</strain>
        <tissue evidence="4">Leaf</tissue>
    </source>
</reference>
<dbReference type="PANTHER" id="PTHR47165">
    <property type="entry name" value="OS03G0429900 PROTEIN"/>
    <property type="match status" value="1"/>
</dbReference>
<evidence type="ECO:0000256" key="1">
    <source>
        <dbReference type="SAM" id="Coils"/>
    </source>
</evidence>
<keyword evidence="5" id="KW-1185">Reference proteome</keyword>
<dbReference type="SUPFAM" id="SSF50249">
    <property type="entry name" value="Nucleic acid-binding proteins"/>
    <property type="match status" value="2"/>
</dbReference>
<dbReference type="Pfam" id="PF02721">
    <property type="entry name" value="DUF223"/>
    <property type="match status" value="1"/>
</dbReference>
<keyword evidence="1" id="KW-0175">Coiled coil</keyword>
<feature type="coiled-coil region" evidence="1">
    <location>
        <begin position="478"/>
        <end position="505"/>
    </location>
</feature>
<gene>
    <name evidence="4" type="ORF">POM88_052431</name>
</gene>
<feature type="domain" description="Replication protein A 70 kDa DNA-binding subunit B/D first OB fold" evidence="3">
    <location>
        <begin position="622"/>
        <end position="726"/>
    </location>
</feature>
<reference evidence="4" key="1">
    <citation type="submission" date="2023-02" db="EMBL/GenBank/DDBJ databases">
        <title>Genome of toxic invasive species Heracleum sosnowskyi carries increased number of genes despite the absence of recent whole-genome duplications.</title>
        <authorList>
            <person name="Schelkunov M."/>
            <person name="Shtratnikova V."/>
            <person name="Makarenko M."/>
            <person name="Klepikova A."/>
            <person name="Omelchenko D."/>
            <person name="Novikova G."/>
            <person name="Obukhova E."/>
            <person name="Bogdanov V."/>
            <person name="Penin A."/>
            <person name="Logacheva M."/>
        </authorList>
    </citation>
    <scope>NUCLEOTIDE SEQUENCE</scope>
    <source>
        <strain evidence="4">Hsosn_3</strain>
        <tissue evidence="4">Leaf</tissue>
    </source>
</reference>
<organism evidence="4 5">
    <name type="scientific">Heracleum sosnowskyi</name>
    <dbReference type="NCBI Taxonomy" id="360622"/>
    <lineage>
        <taxon>Eukaryota</taxon>
        <taxon>Viridiplantae</taxon>
        <taxon>Streptophyta</taxon>
        <taxon>Embryophyta</taxon>
        <taxon>Tracheophyta</taxon>
        <taxon>Spermatophyta</taxon>
        <taxon>Magnoliopsida</taxon>
        <taxon>eudicotyledons</taxon>
        <taxon>Gunneridae</taxon>
        <taxon>Pentapetalae</taxon>
        <taxon>asterids</taxon>
        <taxon>campanulids</taxon>
        <taxon>Apiales</taxon>
        <taxon>Apiaceae</taxon>
        <taxon>Apioideae</taxon>
        <taxon>apioid superclade</taxon>
        <taxon>Tordylieae</taxon>
        <taxon>Tordyliinae</taxon>
        <taxon>Heracleum</taxon>
    </lineage>
</organism>
<feature type="compositionally biased region" description="Basic and acidic residues" evidence="2">
    <location>
        <begin position="1083"/>
        <end position="1092"/>
    </location>
</feature>
<sequence>MKEANYNHLRLDNFTSLQQEFDGSKRQLKKNANCNKENVGLSPSVITSPSRTPLNAHNQSAILCSTPINELSKCGRKGFTPTSLDESYTLNSHNYVTPHGKDNSLRVPLSNISNKLGSGLEKSPSWGFLCDDYDLFLDDVNRELFSNVYAVCELGNKKQKIDHNLNVESSSNFVESVLDVAECDSFIIDNCSTSGLLSDGDDFFWDDDEVFVDNDITVDNEESNLNEITRACNADGYATLGPPTEYCHGYHEEIPYIDPENQNKKKQKRITMKEYYSYKLQVRRNEGMTVRLGGRLFQHGIMYVVEFQKQGLPHKFKCTKHFPKKYSAQTTFDQSETEILEKVVHHNMNKRSQLEAFFLLNRTDPTARKYTFDEIPQHYVWNETDMIWHIRKRGRQIGRLLYTHHSAGELWYLRLLLCKRRNLNGERSININDQQLQFYVLAEIDKLLKSIGKSLKQFNQLPQPPPCYLQAGTNNLVLEETSYNATEMEEEFEKLFKNLNAEQLQVYQHVLQSVLTKVGGNGTVSAPSDCLEEYEEDDILIPSNFCEPELKNSIENMIQWTYPDFITNYKSPKYLSERAILTPINQVVGHLNSVIVDTIPGDEFSYFSIYNYSLLGEMFNRFDSLLSLTNEKSDASICVRAQAVWKGINRKTKEFRGYNIVFIDNENCRIHAFISDKISYLFEACLKEGEVYVLSKFQLKSYDGEETNRALRNEKHIYFEAQTKLNLLKENVCDIDQYAFDLFRLQDVDTFLTDTRFLIDVIGIVDTPNAKCVYSKEDPTKSLMKFKIADGRFKVNVTFFNEFGESFEKALKDIGEESVVVIIASAKPNKYDGETVLTNFPAIRFYLNPKHYSVNNLLRSMTMMDSEEDRDMKLYTIEDIKNLSNDYIEKDVLCHVTLKKFEEECNWYANFCTSCGAEITKVDGRFFCHNNECMRVIPYPEKRFRLCTVCFDKTGILPIIFPDDEIQRLTGQDAFEIINDDSQVGEGIEFPPLLKQFEMKEYILTLTPSAQNINKSRKVFTAKKIDNPQEIFASYDPNMPQSPEIKELSVTMESKSEEVPKSEGPPTGKSSTRSRRTKTKAVLKCDLDDQSPHAKLKKS</sequence>
<feature type="region of interest" description="Disordered" evidence="2">
    <location>
        <begin position="1031"/>
        <end position="1099"/>
    </location>
</feature>
<feature type="compositionally biased region" description="Basic residues" evidence="2">
    <location>
        <begin position="1072"/>
        <end position="1081"/>
    </location>
</feature>
<feature type="region of interest" description="Disordered" evidence="2">
    <location>
        <begin position="33"/>
        <end position="52"/>
    </location>
</feature>
<protein>
    <recommendedName>
        <fullName evidence="3">Replication protein A 70 kDa DNA-binding subunit B/D first OB fold domain-containing protein</fullName>
    </recommendedName>
</protein>
<name>A0AAD8LXY8_9APIA</name>
<dbReference type="AlphaFoldDB" id="A0AAD8LXY8"/>
<comment type="caution">
    <text evidence="4">The sequence shown here is derived from an EMBL/GenBank/DDBJ whole genome shotgun (WGS) entry which is preliminary data.</text>
</comment>
<evidence type="ECO:0000256" key="2">
    <source>
        <dbReference type="SAM" id="MobiDB-lite"/>
    </source>
</evidence>
<proteinExistence type="predicted"/>
<accession>A0AAD8LXY8</accession>
<evidence type="ECO:0000259" key="3">
    <source>
        <dbReference type="Pfam" id="PF02721"/>
    </source>
</evidence>
<dbReference type="Gene3D" id="2.40.50.140">
    <property type="entry name" value="Nucleic acid-binding proteins"/>
    <property type="match status" value="3"/>
</dbReference>
<dbReference type="Proteomes" id="UP001237642">
    <property type="component" value="Unassembled WGS sequence"/>
</dbReference>